<accession>A0A5S3XHP0</accession>
<reference evidence="2" key="3">
    <citation type="submission" date="2019-09" db="EMBL/GenBank/DDBJ databases">
        <title>Co-occurence of chitin degradation, pigmentation and bioactivity in marine Pseudoalteromonas.</title>
        <authorList>
            <person name="Sonnenschein E.C."/>
            <person name="Bech P.K."/>
        </authorList>
    </citation>
    <scope>NUCLEOTIDE SEQUENCE</scope>
    <source>
        <strain evidence="2">S2231</strain>
    </source>
</reference>
<dbReference type="EMBL" id="PNCK01000041">
    <property type="protein sequence ID" value="TMP42284.1"/>
    <property type="molecule type" value="Genomic_DNA"/>
</dbReference>
<sequence>MHVNEIILNKKSLKTMNNKDLPLSLTDAAAGGAEDVNFTLGAILSRQTHVFVVVQAVLSNVLMY</sequence>
<organism evidence="2 4">
    <name type="scientific">Pseudoalteromonas citrea</name>
    <dbReference type="NCBI Taxonomy" id="43655"/>
    <lineage>
        <taxon>Bacteria</taxon>
        <taxon>Pseudomonadati</taxon>
        <taxon>Pseudomonadota</taxon>
        <taxon>Gammaproteobacteria</taxon>
        <taxon>Alteromonadales</taxon>
        <taxon>Pseudoalteromonadaceae</taxon>
        <taxon>Pseudoalteromonas</taxon>
    </lineage>
</organism>
<dbReference type="AlphaFoldDB" id="A0A5S3XHP0"/>
<reference evidence="2 4" key="1">
    <citation type="submission" date="2017-12" db="EMBL/GenBank/DDBJ databases">
        <authorList>
            <person name="Paulsen S."/>
            <person name="Gram L.K."/>
        </authorList>
    </citation>
    <scope>NUCLEOTIDE SEQUENCE [LARGE SCALE GENOMIC DNA]</scope>
    <source>
        <strain evidence="2 4">S2231</strain>
        <strain evidence="1">S2233</strain>
    </source>
</reference>
<dbReference type="Proteomes" id="UP000307706">
    <property type="component" value="Unassembled WGS sequence"/>
</dbReference>
<keyword evidence="3" id="KW-1185">Reference proteome</keyword>
<protein>
    <submittedName>
        <fullName evidence="2">Uncharacterized protein</fullName>
    </submittedName>
</protein>
<evidence type="ECO:0000313" key="4">
    <source>
        <dbReference type="Proteomes" id="UP000307706"/>
    </source>
</evidence>
<dbReference type="EMBL" id="PNCL01000199">
    <property type="protein sequence ID" value="TMP51622.1"/>
    <property type="molecule type" value="Genomic_DNA"/>
</dbReference>
<evidence type="ECO:0000313" key="1">
    <source>
        <dbReference type="EMBL" id="TMP42284.1"/>
    </source>
</evidence>
<reference evidence="3 4" key="2">
    <citation type="submission" date="2019-06" db="EMBL/GenBank/DDBJ databases">
        <title>Co-occurence of chitin degradation, pigmentation and bioactivity in marine Pseudoalteromonas.</title>
        <authorList>
            <person name="Sonnenschein E.C."/>
            <person name="Bech P.K."/>
        </authorList>
    </citation>
    <scope>NUCLEOTIDE SEQUENCE [LARGE SCALE GENOMIC DNA]</scope>
    <source>
        <strain evidence="4">S2231</strain>
        <strain evidence="1 3">S2233</strain>
    </source>
</reference>
<name>A0A5S3XHP0_9GAMM</name>
<proteinExistence type="predicted"/>
<dbReference type="Proteomes" id="UP000305730">
    <property type="component" value="Unassembled WGS sequence"/>
</dbReference>
<comment type="caution">
    <text evidence="2">The sequence shown here is derived from an EMBL/GenBank/DDBJ whole genome shotgun (WGS) entry which is preliminary data.</text>
</comment>
<evidence type="ECO:0000313" key="3">
    <source>
        <dbReference type="Proteomes" id="UP000305730"/>
    </source>
</evidence>
<evidence type="ECO:0000313" key="2">
    <source>
        <dbReference type="EMBL" id="TMP51622.1"/>
    </source>
</evidence>
<gene>
    <name evidence="2" type="ORF">CWB96_22190</name>
    <name evidence="1" type="ORF">CWB97_12220</name>
</gene>